<reference evidence="1 2" key="1">
    <citation type="submission" date="2019-07" db="EMBL/GenBank/DDBJ databases">
        <title>Whole genome shotgun sequence of Segetibacter aerophilus NBRC 106135.</title>
        <authorList>
            <person name="Hosoyama A."/>
            <person name="Uohara A."/>
            <person name="Ohji S."/>
            <person name="Ichikawa N."/>
        </authorList>
    </citation>
    <scope>NUCLEOTIDE SEQUENCE [LARGE SCALE GENOMIC DNA]</scope>
    <source>
        <strain evidence="1 2">NBRC 106135</strain>
    </source>
</reference>
<dbReference type="RefSeq" id="WP_147205915.1">
    <property type="nucleotide sequence ID" value="NZ_BJYT01000029.1"/>
</dbReference>
<evidence type="ECO:0000313" key="1">
    <source>
        <dbReference type="EMBL" id="GEO11802.1"/>
    </source>
</evidence>
<dbReference type="Proteomes" id="UP000321513">
    <property type="component" value="Unassembled WGS sequence"/>
</dbReference>
<sequence>MGKFTKVVTDKQKKLSEALEQFKYKDDAGIKEVVEVIGKARLTPTSHLYPIYGPIAINEAVERSAEEFLNQAESCPPLSIIDVVLAANREYNVMVKPVIDRFKKEMPDANTEFTFLKQKTFESLLEYLKINLSNFYNEYVIKDHNKVKASESINEEEREFILKVLGFKEVNHYKMKALFDLLNAIIRLKGDRLERDYDFLKAWAENIEKRKDLKNRKGIVSKRKIERSLGGKIHKVGIATIQHLRMHFGADTFKPDQRVKEVLLYKFLNLHSNEFISIDLDDKSAFSIMEKIHNSCNPPYTLRTLDSFFVNYGSGYYNKNEPSLDFANSVLKGVLKKLIQKGVDAELISEVSGYSAEELNPN</sequence>
<proteinExistence type="predicted"/>
<accession>A0A512BIJ8</accession>
<protein>
    <submittedName>
        <fullName evidence="1">Uncharacterized protein</fullName>
    </submittedName>
</protein>
<evidence type="ECO:0000313" key="2">
    <source>
        <dbReference type="Proteomes" id="UP000321513"/>
    </source>
</evidence>
<comment type="caution">
    <text evidence="1">The sequence shown here is derived from an EMBL/GenBank/DDBJ whole genome shotgun (WGS) entry which is preliminary data.</text>
</comment>
<dbReference type="EMBL" id="BJYT01000029">
    <property type="protein sequence ID" value="GEO11802.1"/>
    <property type="molecule type" value="Genomic_DNA"/>
</dbReference>
<dbReference type="AlphaFoldDB" id="A0A512BIJ8"/>
<keyword evidence="2" id="KW-1185">Reference proteome</keyword>
<gene>
    <name evidence="1" type="ORF">SAE01_42980</name>
</gene>
<dbReference type="OrthoDB" id="3078288at2"/>
<organism evidence="1 2">
    <name type="scientific">Segetibacter aerophilus</name>
    <dbReference type="NCBI Taxonomy" id="670293"/>
    <lineage>
        <taxon>Bacteria</taxon>
        <taxon>Pseudomonadati</taxon>
        <taxon>Bacteroidota</taxon>
        <taxon>Chitinophagia</taxon>
        <taxon>Chitinophagales</taxon>
        <taxon>Chitinophagaceae</taxon>
        <taxon>Segetibacter</taxon>
    </lineage>
</organism>
<name>A0A512BIJ8_9BACT</name>